<sequence length="159" mass="16935">MNTTRLILPLLASLAGVATAHAENLDQTEALTRIGQVLTCKRVVSPEQFDALVTAAKGQATVQASELSDAEYSLAQPVKVYGQPITQLTVHAASDGEGDFNEFSGMFKGQRVEDIAKLSGIGKDDLGHYTQEVGNHDVSLRGESGSTYVACTQDKRPAQ</sequence>
<dbReference type="EMBL" id="CP064946">
    <property type="protein sequence ID" value="QPH49738.1"/>
    <property type="molecule type" value="Genomic_DNA"/>
</dbReference>
<gene>
    <name evidence="1" type="ORF">IZU98_03130</name>
</gene>
<proteinExistence type="predicted"/>
<dbReference type="RefSeq" id="WP_042139356.1">
    <property type="nucleotide sequence ID" value="NZ_CP064943.1"/>
</dbReference>
<name>A0A2V4JVE8_9PSED</name>
<evidence type="ECO:0000313" key="2">
    <source>
        <dbReference type="Proteomes" id="UP000594430"/>
    </source>
</evidence>
<evidence type="ECO:0000313" key="1">
    <source>
        <dbReference type="EMBL" id="QPH49738.1"/>
    </source>
</evidence>
<reference evidence="1 2" key="1">
    <citation type="submission" date="2020-11" db="EMBL/GenBank/DDBJ databases">
        <title>Pseudomonas fulva producing VIM-24.</title>
        <authorList>
            <person name="Liu S."/>
        </authorList>
    </citation>
    <scope>NUCLEOTIDE SEQUENCE [LARGE SCALE GENOMIC DNA]</scope>
    <source>
        <strain evidence="1 2">ZDHY414</strain>
    </source>
</reference>
<dbReference type="GeneID" id="93440573"/>
<dbReference type="Proteomes" id="UP000594430">
    <property type="component" value="Chromosome"/>
</dbReference>
<dbReference type="AlphaFoldDB" id="A0A2V4JVE8"/>
<accession>A0A2V4JVE8</accession>
<organism evidence="1 2">
    <name type="scientific">Pseudomonas fulva</name>
    <dbReference type="NCBI Taxonomy" id="47880"/>
    <lineage>
        <taxon>Bacteria</taxon>
        <taxon>Pseudomonadati</taxon>
        <taxon>Pseudomonadota</taxon>
        <taxon>Gammaproteobacteria</taxon>
        <taxon>Pseudomonadales</taxon>
        <taxon>Pseudomonadaceae</taxon>
        <taxon>Pseudomonas</taxon>
    </lineage>
</organism>
<protein>
    <submittedName>
        <fullName evidence="1">Uncharacterized protein</fullName>
    </submittedName>
</protein>